<dbReference type="InterPro" id="IPR007527">
    <property type="entry name" value="Znf_SWIM"/>
</dbReference>
<reference evidence="6" key="1">
    <citation type="submission" date="2024-07" db="EMBL/GenBank/DDBJ databases">
        <title>Complete genome sequence of Verrucomicrobiaceae bacterium NT6N.</title>
        <authorList>
            <person name="Huang C."/>
            <person name="Takami H."/>
            <person name="Hamasaki K."/>
        </authorList>
    </citation>
    <scope>NUCLEOTIDE SEQUENCE</scope>
    <source>
        <strain evidence="6">NT6N</strain>
    </source>
</reference>
<dbReference type="Pfam" id="PF08455">
    <property type="entry name" value="SNF2_assoc"/>
    <property type="match status" value="1"/>
</dbReference>
<protein>
    <recommendedName>
        <fullName evidence="7">DEAD/DEAH box helicase</fullName>
    </recommendedName>
</protein>
<keyword evidence="1" id="KW-0378">Hydrolase</keyword>
<evidence type="ECO:0000313" key="6">
    <source>
        <dbReference type="EMBL" id="BDS07752.1"/>
    </source>
</evidence>
<dbReference type="SMART" id="SM00490">
    <property type="entry name" value="HELICc"/>
    <property type="match status" value="1"/>
</dbReference>
<dbReference type="PANTHER" id="PTHR45629:SF7">
    <property type="entry name" value="DNA EXCISION REPAIR PROTEIN ERCC-6-RELATED"/>
    <property type="match status" value="1"/>
</dbReference>
<proteinExistence type="predicted"/>
<sequence>MEITEQWIGQAAGGRVFKDARALVKLGKVTQVKRTEGVFQGMMPAGRKQMRVVVKVLGPHEVRNLCQCSVSRATGGMCEHAAAVLLAAVTDLDPARKAATPSAPPRSEPKALTEMHPLDIRISPRFPHEGLRSVHLKLAEKEVDVSQPDLILALWLQKNIGQTGAAMLSLPEHQLPGFFRAASGHARVTRGNDNVQIREASLRPNLEMELNQESDGETVWLRMADLENGELILLGDELALWNEEASEFLIAAANQAHGSSLQGIVSLGDLVTGDWMEVPTVKVVRAIEEIEKSFHLPDDLGGIELRDGSPTIELEISGSTRALQARLAARYTDEVRVSLGLASEVVGFPCRSSEASHRWIVRNQESEQSAISRLMDQGFEILDASGFLFLRGEDEVLDFLTITLSQLRSTWSVTTEEKLGRVEEGLERIVPQFNMVNGGAVPSGQDWLACDVTWQCGEKTLDGNAVRRLLQSGNRSIPLPRGGKAVISKFDSEVMDGVMLDADPRQQNGRYYFPPNQAAYLKRLNSYYRPDGAAAEDKQLPVPPLPQSLQETLRPYQKEGVDWLYRRAAGEGAALLADDMGLGKTLQTLAFMKLWQEKGTALVVCPATLLGNWRDEIAKFVPDLNVLVMHGPKRKNYFEVMDSADVIITSYALLDRDGKHYQEIDFGVVVLDEASAIRNPDTLAAKAARKVKAAARIAISGTPVENSVRDLWSIYQFLLPGYLGGREDFRQRYEIPCAAEVQDQGTRAAMQRLRWRTEPFMLRRTKSLVAKDLPAKIESIVWCDPSPLQRESYQTILRQGSEKVDQLRQKSGADSARMQMLTVLLRLRQTCCDLRLLDEGLKKKSLAEVSSKLARLMELLEEAERGGHRVLVFSQFTSMLALIRAELEHEEIDYCYLDGGTSDRSGQVDRFQNPAGPPVFLISLKAGGYGLTLTAADTVVLFDPWWNPAVEAQAADRIHRIGQTKPATIYKFITRGTVEEKILRLQEKKRSVIDAAMGESDDETRPMMNGLNQQEMLDLLSQS</sequence>
<organism evidence="6">
    <name type="scientific">Oceaniferula spumae</name>
    <dbReference type="NCBI Taxonomy" id="2979115"/>
    <lineage>
        <taxon>Bacteria</taxon>
        <taxon>Pseudomonadati</taxon>
        <taxon>Verrucomicrobiota</taxon>
        <taxon>Verrucomicrobiia</taxon>
        <taxon>Verrucomicrobiales</taxon>
        <taxon>Verrucomicrobiaceae</taxon>
        <taxon>Oceaniferula</taxon>
    </lineage>
</organism>
<evidence type="ECO:0008006" key="7">
    <source>
        <dbReference type="Google" id="ProtNLM"/>
    </source>
</evidence>
<gene>
    <name evidence="6" type="ORF">NT6N_27920</name>
</gene>
<dbReference type="InterPro" id="IPR050496">
    <property type="entry name" value="SNF2_RAD54_helicase_repair"/>
</dbReference>
<dbReference type="Pfam" id="PF00176">
    <property type="entry name" value="SNF2-rel_dom"/>
    <property type="match status" value="1"/>
</dbReference>
<dbReference type="InterPro" id="IPR038718">
    <property type="entry name" value="SNF2-like_sf"/>
</dbReference>
<dbReference type="PROSITE" id="PS51192">
    <property type="entry name" value="HELICASE_ATP_BIND_1"/>
    <property type="match status" value="1"/>
</dbReference>
<dbReference type="InterPro" id="IPR014001">
    <property type="entry name" value="Helicase_ATP-bd"/>
</dbReference>
<dbReference type="EMBL" id="AP026866">
    <property type="protein sequence ID" value="BDS07752.1"/>
    <property type="molecule type" value="Genomic_DNA"/>
</dbReference>
<evidence type="ECO:0000256" key="1">
    <source>
        <dbReference type="ARBA" id="ARBA00022801"/>
    </source>
</evidence>
<feature type="domain" description="Helicase ATP-binding" evidence="4">
    <location>
        <begin position="565"/>
        <end position="721"/>
    </location>
</feature>
<keyword evidence="2" id="KW-0863">Zinc-finger</keyword>
<dbReference type="InterPro" id="IPR001650">
    <property type="entry name" value="Helicase_C-like"/>
</dbReference>
<dbReference type="CDD" id="cd18793">
    <property type="entry name" value="SF2_C_SNF"/>
    <property type="match status" value="1"/>
</dbReference>
<dbReference type="InterPro" id="IPR013663">
    <property type="entry name" value="Helicase_SWF/SNF/SWI_bac"/>
</dbReference>
<dbReference type="Gene3D" id="3.40.50.300">
    <property type="entry name" value="P-loop containing nucleotide triphosphate hydrolases"/>
    <property type="match status" value="1"/>
</dbReference>
<dbReference type="InterPro" id="IPR027417">
    <property type="entry name" value="P-loop_NTPase"/>
</dbReference>
<feature type="domain" description="SWIM-type" evidence="3">
    <location>
        <begin position="50"/>
        <end position="89"/>
    </location>
</feature>
<dbReference type="InterPro" id="IPR049730">
    <property type="entry name" value="SNF2/RAD54-like_C"/>
</dbReference>
<keyword evidence="2" id="KW-0862">Zinc</keyword>
<dbReference type="GO" id="GO:0005524">
    <property type="term" value="F:ATP binding"/>
    <property type="evidence" value="ECO:0007669"/>
    <property type="project" value="InterPro"/>
</dbReference>
<dbReference type="GO" id="GO:0008270">
    <property type="term" value="F:zinc ion binding"/>
    <property type="evidence" value="ECO:0007669"/>
    <property type="project" value="UniProtKB-KW"/>
</dbReference>
<dbReference type="InterPro" id="IPR000330">
    <property type="entry name" value="SNF2_N"/>
</dbReference>
<evidence type="ECO:0000259" key="5">
    <source>
        <dbReference type="PROSITE" id="PS51194"/>
    </source>
</evidence>
<keyword evidence="2" id="KW-0479">Metal-binding</keyword>
<dbReference type="KEGG" id="osu:NT6N_27920"/>
<evidence type="ECO:0000256" key="2">
    <source>
        <dbReference type="PROSITE-ProRule" id="PRU00325"/>
    </source>
</evidence>
<feature type="domain" description="Helicase C-terminal" evidence="5">
    <location>
        <begin position="855"/>
        <end position="1012"/>
    </location>
</feature>
<evidence type="ECO:0000259" key="4">
    <source>
        <dbReference type="PROSITE" id="PS51192"/>
    </source>
</evidence>
<dbReference type="Pfam" id="PF00271">
    <property type="entry name" value="Helicase_C"/>
    <property type="match status" value="1"/>
</dbReference>
<dbReference type="Gene3D" id="3.40.50.10810">
    <property type="entry name" value="Tandem AAA-ATPase domain"/>
    <property type="match status" value="1"/>
</dbReference>
<evidence type="ECO:0000259" key="3">
    <source>
        <dbReference type="PROSITE" id="PS50966"/>
    </source>
</evidence>
<dbReference type="PANTHER" id="PTHR45629">
    <property type="entry name" value="SNF2/RAD54 FAMILY MEMBER"/>
    <property type="match status" value="1"/>
</dbReference>
<name>A0AAT9FP50_9BACT</name>
<dbReference type="AlphaFoldDB" id="A0AAT9FP50"/>
<accession>A0AAT9FP50</accession>
<dbReference type="PROSITE" id="PS51194">
    <property type="entry name" value="HELICASE_CTER"/>
    <property type="match status" value="1"/>
</dbReference>
<dbReference type="SMART" id="SM00487">
    <property type="entry name" value="DEXDc"/>
    <property type="match status" value="1"/>
</dbReference>
<dbReference type="GO" id="GO:0016787">
    <property type="term" value="F:hydrolase activity"/>
    <property type="evidence" value="ECO:0007669"/>
    <property type="project" value="UniProtKB-KW"/>
</dbReference>
<dbReference type="SUPFAM" id="SSF52540">
    <property type="entry name" value="P-loop containing nucleoside triphosphate hydrolases"/>
    <property type="match status" value="2"/>
</dbReference>
<dbReference type="PROSITE" id="PS50966">
    <property type="entry name" value="ZF_SWIM"/>
    <property type="match status" value="1"/>
</dbReference>